<reference evidence="2 3" key="1">
    <citation type="submission" date="2020-04" db="EMBL/GenBank/DDBJ databases">
        <title>MicrobeNet Type strains.</title>
        <authorList>
            <person name="Nicholson A.C."/>
        </authorList>
    </citation>
    <scope>NUCLEOTIDE SEQUENCE [LARGE SCALE GENOMIC DNA]</scope>
    <source>
        <strain evidence="2 3">DSM 44960</strain>
    </source>
</reference>
<organism evidence="2 3">
    <name type="scientific">Nocardia coubleae</name>
    <dbReference type="NCBI Taxonomy" id="356147"/>
    <lineage>
        <taxon>Bacteria</taxon>
        <taxon>Bacillati</taxon>
        <taxon>Actinomycetota</taxon>
        <taxon>Actinomycetes</taxon>
        <taxon>Mycobacteriales</taxon>
        <taxon>Nocardiaceae</taxon>
        <taxon>Nocardia</taxon>
    </lineage>
</organism>
<dbReference type="InterPro" id="IPR001173">
    <property type="entry name" value="Glyco_trans_2-like"/>
</dbReference>
<evidence type="ECO:0000313" key="3">
    <source>
        <dbReference type="Proteomes" id="UP000572007"/>
    </source>
</evidence>
<dbReference type="PANTHER" id="PTHR43685:SF2">
    <property type="entry name" value="GLYCOSYLTRANSFERASE 2-LIKE DOMAIN-CONTAINING PROTEIN"/>
    <property type="match status" value="1"/>
</dbReference>
<dbReference type="InterPro" id="IPR029044">
    <property type="entry name" value="Nucleotide-diphossugar_trans"/>
</dbReference>
<protein>
    <submittedName>
        <fullName evidence="2">Glycosyltransferase</fullName>
    </submittedName>
</protein>
<dbReference type="EMBL" id="JAAXOM010000001">
    <property type="protein sequence ID" value="NKX86632.1"/>
    <property type="molecule type" value="Genomic_DNA"/>
</dbReference>
<feature type="domain" description="Glycosyltransferase 2-like" evidence="1">
    <location>
        <begin position="9"/>
        <end position="101"/>
    </location>
</feature>
<dbReference type="InterPro" id="IPR050834">
    <property type="entry name" value="Glycosyltransf_2"/>
</dbReference>
<proteinExistence type="predicted"/>
<evidence type="ECO:0000313" key="2">
    <source>
        <dbReference type="EMBL" id="NKX86632.1"/>
    </source>
</evidence>
<dbReference type="Pfam" id="PF00535">
    <property type="entry name" value="Glycos_transf_2"/>
    <property type="match status" value="1"/>
</dbReference>
<dbReference type="SUPFAM" id="SSF53448">
    <property type="entry name" value="Nucleotide-diphospho-sugar transferases"/>
    <property type="match status" value="1"/>
</dbReference>
<evidence type="ECO:0000259" key="1">
    <source>
        <dbReference type="Pfam" id="PF00535"/>
    </source>
</evidence>
<keyword evidence="2" id="KW-0808">Transferase</keyword>
<dbReference type="AlphaFoldDB" id="A0A846W0I7"/>
<dbReference type="Proteomes" id="UP000572007">
    <property type="component" value="Unassembled WGS sequence"/>
</dbReference>
<gene>
    <name evidence="2" type="ORF">HGA10_04795</name>
</gene>
<keyword evidence="3" id="KW-1185">Reference proteome</keyword>
<sequence>MSRNALGLTVIVPCYNSGSFVREAVESALRQRLSFRGEVVVVDDGSDDPDTLASLDACSALPEVRVVRLGENQGAQAARNAGLDAARYPFVLPLDSDDRLAANPALLATGSYPERAVRLLESAPDLAFVHTYSQMFGTFQGLTISAYPCREELIIRKHHAPMSIVYRRADALAAGGYDPRVRKWQDWSFAIDLLAARHRRGHPNSIACIPGPFHEYRVHARFARLSVAQVDELQAVRLTVEKNLDYFQTILADNRPAAELAGFVCASKPDRLTDLLHMAAVDLDQALTLARGRKATLGSPIDVLGIP</sequence>
<accession>A0A846W0I7</accession>
<dbReference type="GO" id="GO:0044010">
    <property type="term" value="P:single-species biofilm formation"/>
    <property type="evidence" value="ECO:0007669"/>
    <property type="project" value="TreeGrafter"/>
</dbReference>
<dbReference type="PANTHER" id="PTHR43685">
    <property type="entry name" value="GLYCOSYLTRANSFERASE"/>
    <property type="match status" value="1"/>
</dbReference>
<dbReference type="CDD" id="cd00761">
    <property type="entry name" value="Glyco_tranf_GTA_type"/>
    <property type="match status" value="1"/>
</dbReference>
<dbReference type="RefSeq" id="WP_067639032.1">
    <property type="nucleotide sequence ID" value="NZ_JAAXOM010000001.1"/>
</dbReference>
<comment type="caution">
    <text evidence="2">The sequence shown here is derived from an EMBL/GenBank/DDBJ whole genome shotgun (WGS) entry which is preliminary data.</text>
</comment>
<dbReference type="GO" id="GO:0016740">
    <property type="term" value="F:transferase activity"/>
    <property type="evidence" value="ECO:0007669"/>
    <property type="project" value="UniProtKB-KW"/>
</dbReference>
<name>A0A846W0I7_9NOCA</name>
<dbReference type="Gene3D" id="3.90.550.10">
    <property type="entry name" value="Spore Coat Polysaccharide Biosynthesis Protein SpsA, Chain A"/>
    <property type="match status" value="1"/>
</dbReference>